<protein>
    <submittedName>
        <fullName evidence="1">Protein ALP1-like</fullName>
    </submittedName>
</protein>
<evidence type="ECO:0000313" key="1">
    <source>
        <dbReference type="EMBL" id="KAI7999038.1"/>
    </source>
</evidence>
<gene>
    <name evidence="1" type="ORF">LOK49_LG10G02580</name>
</gene>
<comment type="caution">
    <text evidence="1">The sequence shown here is derived from an EMBL/GenBank/DDBJ whole genome shotgun (WGS) entry which is preliminary data.</text>
</comment>
<keyword evidence="2" id="KW-1185">Reference proteome</keyword>
<dbReference type="EMBL" id="CM045767">
    <property type="protein sequence ID" value="KAI7999038.1"/>
    <property type="molecule type" value="Genomic_DNA"/>
</dbReference>
<dbReference type="Proteomes" id="UP001060215">
    <property type="component" value="Chromosome 10"/>
</dbReference>
<name>A0ACC0GEQ5_9ERIC</name>
<reference evidence="1 2" key="1">
    <citation type="journal article" date="2022" name="Plant J.">
        <title>Chromosome-level genome of Camellia lanceoleosa provides a valuable resource for understanding genome evolution and self-incompatibility.</title>
        <authorList>
            <person name="Gong W."/>
            <person name="Xiao S."/>
            <person name="Wang L."/>
            <person name="Liao Z."/>
            <person name="Chang Y."/>
            <person name="Mo W."/>
            <person name="Hu G."/>
            <person name="Li W."/>
            <person name="Zhao G."/>
            <person name="Zhu H."/>
            <person name="Hu X."/>
            <person name="Ji K."/>
            <person name="Xiang X."/>
            <person name="Song Q."/>
            <person name="Yuan D."/>
            <person name="Jin S."/>
            <person name="Zhang L."/>
        </authorList>
    </citation>
    <scope>NUCLEOTIDE SEQUENCE [LARGE SCALE GENOMIC DNA]</scope>
    <source>
        <strain evidence="1">SQ_2022a</strain>
    </source>
</reference>
<accession>A0ACC0GEQ5</accession>
<proteinExistence type="predicted"/>
<sequence length="578" mass="66066">GLGHSKHVTLEEKMALFLYVLAHDLKVRKLKFNFFRSRETVSQHFNDVLKVNCLGALDGTYIKVRVPVVYQAWYRTRKGEIATNGLGVCSQDMNFIYVLPGWEGSAADSRVLRDAINRSNGLRIPTVNAGYTNGQGFLAPYRGQRYHLSIWRAGATPTNYQEFFNMKHASARNVIERRFGLLKIRWAILCCALYYPIKTQNRVITACCLLHNLIRREMPVDPIEERLNNDIEDQPQLGDDFVDTVETSNEWTGWRDTLAMQLYNNWLASMDSEVSSSRKKVKEKVDPSKPRRLWSPREEQCLINALMHIVNNGMKQDNAFKAGYLMKLEEKLLEMLPGTNLRGTPHIKSKIKIWKKHYNCVAGMLGTSGFGWNDTEKRNVESDSVWEEYVRRESDEKNLRNKSFLYFDSWIHILGKDRATGEFAEGPADAVNAINAEEELLFNSLVDDGTFLEHMGISSHIGEGINCSNSSSQRPPESSTKKNDNKKRPRGNNDVMEGLSMIANKLGEVFSATNEKLDFIGRRMGYEHDLTSKRASLNDELIKLPITLDERLDACEITSQSAQKLDMFFSLTHDDKLR</sequence>
<evidence type="ECO:0000313" key="2">
    <source>
        <dbReference type="Proteomes" id="UP001060215"/>
    </source>
</evidence>
<organism evidence="1 2">
    <name type="scientific">Camellia lanceoleosa</name>
    <dbReference type="NCBI Taxonomy" id="1840588"/>
    <lineage>
        <taxon>Eukaryota</taxon>
        <taxon>Viridiplantae</taxon>
        <taxon>Streptophyta</taxon>
        <taxon>Embryophyta</taxon>
        <taxon>Tracheophyta</taxon>
        <taxon>Spermatophyta</taxon>
        <taxon>Magnoliopsida</taxon>
        <taxon>eudicotyledons</taxon>
        <taxon>Gunneridae</taxon>
        <taxon>Pentapetalae</taxon>
        <taxon>asterids</taxon>
        <taxon>Ericales</taxon>
        <taxon>Theaceae</taxon>
        <taxon>Camellia</taxon>
    </lineage>
</organism>
<feature type="non-terminal residue" evidence="1">
    <location>
        <position position="1"/>
    </location>
</feature>